<proteinExistence type="predicted"/>
<dbReference type="Proteomes" id="UP000664521">
    <property type="component" value="Unassembled WGS sequence"/>
</dbReference>
<sequence>MSFLWAFRPVNILFAVLQFLAIVSAVHTESTRRSIDAAVIGKGAENIKRSLEHRDAAINQPLRHPILLVAKGNQSSPARQQWSTLNHGGPIDFKPRSGHLTIRVTRRQNAATITVDQMSNLQLDCLYRLFNLTAYTREPVLPAKSVVCNTKVLSLLSFVITSENGGQENIGVPAVVDTLVSIQELTHHLAVQEMDFEFFNLTGPGGDKEPIATGAFREDITDLRVFHSCLAYEDCGHKAGSVPSNLSLTNWVTFREWPTNRVYKFFPSPPDEPSISLDHFTDAAHVFYRTMFRRLLSLSASADLTMLPEPDFLISPPVHATQMWEGNNYNLLHIVFAQDWNSFSFVNFTLLDVAEVLHFHMRKRLNNGELKNEARGSYAWEINGIRRPVGEFCVWHTDIWPNLCNKLFSIEAVNHSGGDFGTHGREPADLP</sequence>
<keyword evidence="1" id="KW-0732">Signal</keyword>
<reference evidence="2" key="1">
    <citation type="submission" date="2021-03" db="EMBL/GenBank/DDBJ databases">
        <authorList>
            <person name="Tagirdzhanova G."/>
        </authorList>
    </citation>
    <scope>NUCLEOTIDE SEQUENCE</scope>
</reference>
<evidence type="ECO:0000313" key="2">
    <source>
        <dbReference type="EMBL" id="CAF9938784.1"/>
    </source>
</evidence>
<protein>
    <submittedName>
        <fullName evidence="2">Uncharacterized protein</fullName>
    </submittedName>
</protein>
<comment type="caution">
    <text evidence="2">The sequence shown here is derived from an EMBL/GenBank/DDBJ whole genome shotgun (WGS) entry which is preliminary data.</text>
</comment>
<keyword evidence="3" id="KW-1185">Reference proteome</keyword>
<organism evidence="2 3">
    <name type="scientific">Heterodermia speciosa</name>
    <dbReference type="NCBI Taxonomy" id="116794"/>
    <lineage>
        <taxon>Eukaryota</taxon>
        <taxon>Fungi</taxon>
        <taxon>Dikarya</taxon>
        <taxon>Ascomycota</taxon>
        <taxon>Pezizomycotina</taxon>
        <taxon>Lecanoromycetes</taxon>
        <taxon>OSLEUM clade</taxon>
        <taxon>Lecanoromycetidae</taxon>
        <taxon>Caliciales</taxon>
        <taxon>Physciaceae</taxon>
        <taxon>Heterodermia</taxon>
    </lineage>
</organism>
<dbReference type="OrthoDB" id="5405028at2759"/>
<feature type="signal peptide" evidence="1">
    <location>
        <begin position="1"/>
        <end position="25"/>
    </location>
</feature>
<evidence type="ECO:0000256" key="1">
    <source>
        <dbReference type="SAM" id="SignalP"/>
    </source>
</evidence>
<dbReference type="EMBL" id="CAJPDS010000119">
    <property type="protein sequence ID" value="CAF9938784.1"/>
    <property type="molecule type" value="Genomic_DNA"/>
</dbReference>
<gene>
    <name evidence="2" type="ORF">HETSPECPRED_001192</name>
</gene>
<feature type="chain" id="PRO_5034123184" evidence="1">
    <location>
        <begin position="26"/>
        <end position="431"/>
    </location>
</feature>
<evidence type="ECO:0000313" key="3">
    <source>
        <dbReference type="Proteomes" id="UP000664521"/>
    </source>
</evidence>
<dbReference type="AlphaFoldDB" id="A0A8H3J149"/>
<name>A0A8H3J149_9LECA</name>
<accession>A0A8H3J149</accession>